<evidence type="ECO:0000256" key="2">
    <source>
        <dbReference type="PROSITE-ProRule" id="PRU00284"/>
    </source>
</evidence>
<dbReference type="Proteomes" id="UP000463470">
    <property type="component" value="Unassembled WGS sequence"/>
</dbReference>
<keyword evidence="5" id="KW-1185">Reference proteome</keyword>
<feature type="domain" description="Methyl-accepting transducer" evidence="3">
    <location>
        <begin position="106"/>
        <end position="271"/>
    </location>
</feature>
<dbReference type="AlphaFoldDB" id="A0A845L0F0"/>
<dbReference type="PROSITE" id="PS50111">
    <property type="entry name" value="CHEMOTAXIS_TRANSDUC_2"/>
    <property type="match status" value="1"/>
</dbReference>
<comment type="caution">
    <text evidence="4">The sequence shown here is derived from an EMBL/GenBank/DDBJ whole genome shotgun (WGS) entry which is preliminary data.</text>
</comment>
<organism evidence="4 5">
    <name type="scientific">Heliomicrobium undosum</name>
    <dbReference type="NCBI Taxonomy" id="121734"/>
    <lineage>
        <taxon>Bacteria</taxon>
        <taxon>Bacillati</taxon>
        <taxon>Bacillota</taxon>
        <taxon>Clostridia</taxon>
        <taxon>Eubacteriales</taxon>
        <taxon>Heliobacteriaceae</taxon>
        <taxon>Heliomicrobium</taxon>
    </lineage>
</organism>
<evidence type="ECO:0000256" key="1">
    <source>
        <dbReference type="ARBA" id="ARBA00023224"/>
    </source>
</evidence>
<dbReference type="GO" id="GO:0016020">
    <property type="term" value="C:membrane"/>
    <property type="evidence" value="ECO:0007669"/>
    <property type="project" value="InterPro"/>
</dbReference>
<dbReference type="SUPFAM" id="SSF58104">
    <property type="entry name" value="Methyl-accepting chemotaxis protein (MCP) signaling domain"/>
    <property type="match status" value="1"/>
</dbReference>
<accession>A0A845L0F0</accession>
<sequence>MSKLESLSSTAELFQALSPLDCCVMVTDANGIILRLVQAKSFTLKSEVGAKVPDRGSVGECIRTQRAVLKTLPKDLYGVSIKAISMPIMDDGHFVGVIGTATSLVAQETLSESAQLIASTSEQISASTQEVAATAGMLATKLAELQNTGHQVIAEVKKTDDILRFVSDVATNSNLLGLNAAIEAARAGENGRGFAVVAEEIRKMAENSSKAVKDISDILKTIQQKVTGVVQVLGETASLGERQAAATEEISASMQQLSASAENIQNIAEII</sequence>
<dbReference type="InterPro" id="IPR004089">
    <property type="entry name" value="MCPsignal_dom"/>
</dbReference>
<protein>
    <recommendedName>
        <fullName evidence="3">Methyl-accepting transducer domain-containing protein</fullName>
    </recommendedName>
</protein>
<dbReference type="PANTHER" id="PTHR32089">
    <property type="entry name" value="METHYL-ACCEPTING CHEMOTAXIS PROTEIN MCPB"/>
    <property type="match status" value="1"/>
</dbReference>
<name>A0A845L0F0_9FIRM</name>
<dbReference type="OrthoDB" id="3192at2"/>
<keyword evidence="1 2" id="KW-0807">Transducer</keyword>
<evidence type="ECO:0000313" key="4">
    <source>
        <dbReference type="EMBL" id="MZP28204.1"/>
    </source>
</evidence>
<dbReference type="Gene3D" id="1.10.287.950">
    <property type="entry name" value="Methyl-accepting chemotaxis protein"/>
    <property type="match status" value="1"/>
</dbReference>
<dbReference type="SMART" id="SM00283">
    <property type="entry name" value="MA"/>
    <property type="match status" value="1"/>
</dbReference>
<evidence type="ECO:0000259" key="3">
    <source>
        <dbReference type="PROSITE" id="PS50111"/>
    </source>
</evidence>
<dbReference type="Pfam" id="PF00015">
    <property type="entry name" value="MCPsignal"/>
    <property type="match status" value="1"/>
</dbReference>
<dbReference type="EMBL" id="WXEY01000001">
    <property type="protein sequence ID" value="MZP28204.1"/>
    <property type="molecule type" value="Genomic_DNA"/>
</dbReference>
<gene>
    <name evidence="4" type="ORF">GTO91_00500</name>
</gene>
<dbReference type="RefSeq" id="WP_161253222.1">
    <property type="nucleotide sequence ID" value="NZ_WXEY01000001.1"/>
</dbReference>
<dbReference type="PANTHER" id="PTHR32089:SF112">
    <property type="entry name" value="LYSOZYME-LIKE PROTEIN-RELATED"/>
    <property type="match status" value="1"/>
</dbReference>
<reference evidence="4 5" key="1">
    <citation type="submission" date="2020-01" db="EMBL/GenBank/DDBJ databases">
        <title>Whole-genome sequence of Heliobacterium undosum DSM 13378.</title>
        <authorList>
            <person name="Kyndt J.A."/>
            <person name="Meyer T.E."/>
        </authorList>
    </citation>
    <scope>NUCLEOTIDE SEQUENCE [LARGE SCALE GENOMIC DNA]</scope>
    <source>
        <strain evidence="4 5">DSM 13378</strain>
    </source>
</reference>
<proteinExistence type="predicted"/>
<evidence type="ECO:0000313" key="5">
    <source>
        <dbReference type="Proteomes" id="UP000463470"/>
    </source>
</evidence>
<dbReference type="GO" id="GO:0007165">
    <property type="term" value="P:signal transduction"/>
    <property type="evidence" value="ECO:0007669"/>
    <property type="project" value="UniProtKB-KW"/>
</dbReference>